<reference evidence="1" key="2">
    <citation type="journal article" date="2022" name="New Phytol.">
        <title>Evolutionary transition to the ectomycorrhizal habit in the genomes of a hyperdiverse lineage of mushroom-forming fungi.</title>
        <authorList>
            <person name="Looney B."/>
            <person name="Miyauchi S."/>
            <person name="Morin E."/>
            <person name="Drula E."/>
            <person name="Courty P.E."/>
            <person name="Kohler A."/>
            <person name="Kuo A."/>
            <person name="LaButti K."/>
            <person name="Pangilinan J."/>
            <person name="Lipzen A."/>
            <person name="Riley R."/>
            <person name="Andreopoulos W."/>
            <person name="He G."/>
            <person name="Johnson J."/>
            <person name="Nolan M."/>
            <person name="Tritt A."/>
            <person name="Barry K.W."/>
            <person name="Grigoriev I.V."/>
            <person name="Nagy L.G."/>
            <person name="Hibbett D."/>
            <person name="Henrissat B."/>
            <person name="Matheny P.B."/>
            <person name="Labbe J."/>
            <person name="Martin F.M."/>
        </authorList>
    </citation>
    <scope>NUCLEOTIDE SEQUENCE</scope>
    <source>
        <strain evidence="1">EC-137</strain>
    </source>
</reference>
<comment type="caution">
    <text evidence="1">The sequence shown here is derived from an EMBL/GenBank/DDBJ whole genome shotgun (WGS) entry which is preliminary data.</text>
</comment>
<sequence>MLRSPTGGALRHHVAAPLIRLVAELNRPVPLRLLIELRITYLRLQAGTRNHLGSLGPFKFQPLGYTDATIWEGRAWLDLSKIRAHRLSGRSLGPPGELQLRSMVSSSEIGVLEASHGSTGTVSLNELLPSQRSCQWPSQPENSSANEQSMRYMPYAQKNTSYAVGNTADASVMLADLGGCHTRDLVQTNPSFVRELTDTGASSYMWKAHLPLDNLNPIHGPSPASSKSEKMRIPPERQAEVMQDAEQASTPAGHTNSRSDLQCREESLIEEKVRIMKSEAKTTAMSALWLLKAVPFTYRSHRDIISIGERNRTGFTGPGLRVVNGGYASASAGNNDELHWAQDSARKTGRYRASGEQAQIIS</sequence>
<dbReference type="Proteomes" id="UP000814128">
    <property type="component" value="Unassembled WGS sequence"/>
</dbReference>
<gene>
    <name evidence="1" type="ORF">K488DRAFT_67497</name>
</gene>
<keyword evidence="2" id="KW-1185">Reference proteome</keyword>
<evidence type="ECO:0000313" key="1">
    <source>
        <dbReference type="EMBL" id="KAI0036666.1"/>
    </source>
</evidence>
<name>A0ACB8QZ78_9AGAM</name>
<proteinExistence type="predicted"/>
<organism evidence="1 2">
    <name type="scientific">Vararia minispora EC-137</name>
    <dbReference type="NCBI Taxonomy" id="1314806"/>
    <lineage>
        <taxon>Eukaryota</taxon>
        <taxon>Fungi</taxon>
        <taxon>Dikarya</taxon>
        <taxon>Basidiomycota</taxon>
        <taxon>Agaricomycotina</taxon>
        <taxon>Agaricomycetes</taxon>
        <taxon>Russulales</taxon>
        <taxon>Lachnocladiaceae</taxon>
        <taxon>Vararia</taxon>
    </lineage>
</organism>
<accession>A0ACB8QZ78</accession>
<dbReference type="EMBL" id="MU273469">
    <property type="protein sequence ID" value="KAI0036666.1"/>
    <property type="molecule type" value="Genomic_DNA"/>
</dbReference>
<evidence type="ECO:0000313" key="2">
    <source>
        <dbReference type="Proteomes" id="UP000814128"/>
    </source>
</evidence>
<protein>
    <submittedName>
        <fullName evidence="1">Uncharacterized protein</fullName>
    </submittedName>
</protein>
<reference evidence="1" key="1">
    <citation type="submission" date="2021-02" db="EMBL/GenBank/DDBJ databases">
        <authorList>
            <consortium name="DOE Joint Genome Institute"/>
            <person name="Ahrendt S."/>
            <person name="Looney B.P."/>
            <person name="Miyauchi S."/>
            <person name="Morin E."/>
            <person name="Drula E."/>
            <person name="Courty P.E."/>
            <person name="Chicoki N."/>
            <person name="Fauchery L."/>
            <person name="Kohler A."/>
            <person name="Kuo A."/>
            <person name="Labutti K."/>
            <person name="Pangilinan J."/>
            <person name="Lipzen A."/>
            <person name="Riley R."/>
            <person name="Andreopoulos W."/>
            <person name="He G."/>
            <person name="Johnson J."/>
            <person name="Barry K.W."/>
            <person name="Grigoriev I.V."/>
            <person name="Nagy L."/>
            <person name="Hibbett D."/>
            <person name="Henrissat B."/>
            <person name="Matheny P.B."/>
            <person name="Labbe J."/>
            <person name="Martin F."/>
        </authorList>
    </citation>
    <scope>NUCLEOTIDE SEQUENCE</scope>
    <source>
        <strain evidence="1">EC-137</strain>
    </source>
</reference>